<organism evidence="14 15">
    <name type="scientific">Adineta ricciae</name>
    <name type="common">Rotifer</name>
    <dbReference type="NCBI Taxonomy" id="249248"/>
    <lineage>
        <taxon>Eukaryota</taxon>
        <taxon>Metazoa</taxon>
        <taxon>Spiralia</taxon>
        <taxon>Gnathifera</taxon>
        <taxon>Rotifera</taxon>
        <taxon>Eurotatoria</taxon>
        <taxon>Bdelloidea</taxon>
        <taxon>Adinetida</taxon>
        <taxon>Adinetidae</taxon>
        <taxon>Adineta</taxon>
    </lineage>
</organism>
<comment type="catalytic activity">
    <reaction evidence="1">
        <text>[E2 ubiquitin-conjugating enzyme]-S-ubiquitinyl-L-cysteine + [acceptor protein]-L-lysine = [E2 ubiquitin-conjugating enzyme]-L-cysteine + [acceptor protein]-N(6)-ubiquitinyl-L-lysine.</text>
        <dbReference type="EC" id="2.3.2.31"/>
    </reaction>
</comment>
<keyword evidence="6 9" id="KW-0863">Zinc-finger</keyword>
<dbReference type="InterPro" id="IPR002867">
    <property type="entry name" value="IBR_dom"/>
</dbReference>
<dbReference type="EMBL" id="CAJNOR010000610">
    <property type="protein sequence ID" value="CAF0961399.1"/>
    <property type="molecule type" value="Genomic_DNA"/>
</dbReference>
<dbReference type="GO" id="GO:0061630">
    <property type="term" value="F:ubiquitin protein ligase activity"/>
    <property type="evidence" value="ECO:0007669"/>
    <property type="project" value="UniProtKB-EC"/>
</dbReference>
<dbReference type="InterPro" id="IPR013083">
    <property type="entry name" value="Znf_RING/FYVE/PHD"/>
</dbReference>
<feature type="compositionally biased region" description="Polar residues" evidence="10">
    <location>
        <begin position="9"/>
        <end position="30"/>
    </location>
</feature>
<evidence type="ECO:0000313" key="15">
    <source>
        <dbReference type="Proteomes" id="UP000663828"/>
    </source>
</evidence>
<dbReference type="PROSITE" id="PS51873">
    <property type="entry name" value="TRIAD"/>
    <property type="match status" value="1"/>
</dbReference>
<feature type="transmembrane region" description="Helical" evidence="11">
    <location>
        <begin position="347"/>
        <end position="366"/>
    </location>
</feature>
<evidence type="ECO:0000256" key="4">
    <source>
        <dbReference type="ARBA" id="ARBA00022723"/>
    </source>
</evidence>
<evidence type="ECO:0000256" key="10">
    <source>
        <dbReference type="SAM" id="MobiDB-lite"/>
    </source>
</evidence>
<dbReference type="AlphaFoldDB" id="A0A814E4U5"/>
<sequence length="372" mass="42551">MAESETRHSQTWPFHRPSSNGNTPTEFNANSQRNLTHHQSLKSIFVTDSSKTLHPSQDHVILAMNRGDLVTTSFHRSPSTQEDLFECPVCCSTFPSDEIKQMPCCSTNLCSSCLVTHTTTNIRNGKVKIECPGCSEEMNSLAILYNHEIPLPVRERYQELLAEALAEKQNTNIKLCPHCNFITILDEDDPLVNGKKARRRSREWIVCNQCNKEWCWSCYAPSHPNETCRQFKKNHTQLDMWAQIRRTDNQQRNAQRCPKCLIYIEKIDGCDHMLCTKCNSKFCYRCGSRMRLPLYIGHDAKYSIFGCKYKLWPDCALLRWLIRGSILVGLIILTPIALAAIIALVAISVPILLIVGCFALPIYAYIKYSKRT</sequence>
<gene>
    <name evidence="14" type="ORF">XAT740_LOCUS11198</name>
</gene>
<evidence type="ECO:0000256" key="5">
    <source>
        <dbReference type="ARBA" id="ARBA00022737"/>
    </source>
</evidence>
<dbReference type="PANTHER" id="PTHR11685">
    <property type="entry name" value="RBR FAMILY RING FINGER AND IBR DOMAIN-CONTAINING"/>
    <property type="match status" value="1"/>
</dbReference>
<dbReference type="Pfam" id="PF01485">
    <property type="entry name" value="IBR"/>
    <property type="match status" value="2"/>
</dbReference>
<reference evidence="14" key="1">
    <citation type="submission" date="2021-02" db="EMBL/GenBank/DDBJ databases">
        <authorList>
            <person name="Nowell W R."/>
        </authorList>
    </citation>
    <scope>NUCLEOTIDE SEQUENCE</scope>
</reference>
<dbReference type="InterPro" id="IPR044066">
    <property type="entry name" value="TRIAD_supradom"/>
</dbReference>
<dbReference type="InterPro" id="IPR001841">
    <property type="entry name" value="Znf_RING"/>
</dbReference>
<evidence type="ECO:0000256" key="7">
    <source>
        <dbReference type="ARBA" id="ARBA00022786"/>
    </source>
</evidence>
<evidence type="ECO:0000256" key="8">
    <source>
        <dbReference type="ARBA" id="ARBA00022833"/>
    </source>
</evidence>
<dbReference type="PROSITE" id="PS50089">
    <property type="entry name" value="ZF_RING_2"/>
    <property type="match status" value="1"/>
</dbReference>
<keyword evidence="7" id="KW-0833">Ubl conjugation pathway</keyword>
<keyword evidence="11" id="KW-0472">Membrane</keyword>
<keyword evidence="8" id="KW-0862">Zinc</keyword>
<keyword evidence="5" id="KW-0677">Repeat</keyword>
<proteinExistence type="predicted"/>
<evidence type="ECO:0000256" key="6">
    <source>
        <dbReference type="ARBA" id="ARBA00022771"/>
    </source>
</evidence>
<evidence type="ECO:0000256" key="9">
    <source>
        <dbReference type="PROSITE-ProRule" id="PRU00175"/>
    </source>
</evidence>
<feature type="domain" description="RING-type" evidence="12">
    <location>
        <begin position="87"/>
        <end position="135"/>
    </location>
</feature>
<dbReference type="Gene3D" id="1.20.120.1750">
    <property type="match status" value="1"/>
</dbReference>
<dbReference type="GO" id="GO:0016567">
    <property type="term" value="P:protein ubiquitination"/>
    <property type="evidence" value="ECO:0007669"/>
    <property type="project" value="InterPro"/>
</dbReference>
<dbReference type="Gene3D" id="3.30.40.10">
    <property type="entry name" value="Zinc/RING finger domain, C3HC4 (zinc finger)"/>
    <property type="match status" value="1"/>
</dbReference>
<evidence type="ECO:0000256" key="3">
    <source>
        <dbReference type="ARBA" id="ARBA00022679"/>
    </source>
</evidence>
<comment type="caution">
    <text evidence="14">The sequence shown here is derived from an EMBL/GenBank/DDBJ whole genome shotgun (WGS) entry which is preliminary data.</text>
</comment>
<keyword evidence="11" id="KW-1133">Transmembrane helix</keyword>
<evidence type="ECO:0000313" key="14">
    <source>
        <dbReference type="EMBL" id="CAF0961399.1"/>
    </source>
</evidence>
<evidence type="ECO:0000256" key="1">
    <source>
        <dbReference type="ARBA" id="ARBA00001798"/>
    </source>
</evidence>
<keyword evidence="15" id="KW-1185">Reference proteome</keyword>
<evidence type="ECO:0000259" key="13">
    <source>
        <dbReference type="PROSITE" id="PS51873"/>
    </source>
</evidence>
<feature type="domain" description="RING-type" evidence="13">
    <location>
        <begin position="83"/>
        <end position="311"/>
    </location>
</feature>
<keyword evidence="3" id="KW-0808">Transferase</keyword>
<dbReference type="Proteomes" id="UP000663828">
    <property type="component" value="Unassembled WGS sequence"/>
</dbReference>
<dbReference type="EC" id="2.3.2.31" evidence="2"/>
<evidence type="ECO:0000259" key="12">
    <source>
        <dbReference type="PROSITE" id="PS50089"/>
    </source>
</evidence>
<evidence type="ECO:0000256" key="11">
    <source>
        <dbReference type="SAM" id="Phobius"/>
    </source>
</evidence>
<feature type="transmembrane region" description="Helical" evidence="11">
    <location>
        <begin position="320"/>
        <end position="341"/>
    </location>
</feature>
<dbReference type="SMART" id="SM00647">
    <property type="entry name" value="IBR"/>
    <property type="match status" value="1"/>
</dbReference>
<name>A0A814E4U5_ADIRI</name>
<evidence type="ECO:0000256" key="2">
    <source>
        <dbReference type="ARBA" id="ARBA00012251"/>
    </source>
</evidence>
<dbReference type="GO" id="GO:0008270">
    <property type="term" value="F:zinc ion binding"/>
    <property type="evidence" value="ECO:0007669"/>
    <property type="project" value="UniProtKB-KW"/>
</dbReference>
<keyword evidence="4" id="KW-0479">Metal-binding</keyword>
<feature type="region of interest" description="Disordered" evidence="10">
    <location>
        <begin position="1"/>
        <end position="30"/>
    </location>
</feature>
<accession>A0A814E4U5</accession>
<dbReference type="SUPFAM" id="SSF57850">
    <property type="entry name" value="RING/U-box"/>
    <property type="match status" value="3"/>
</dbReference>
<keyword evidence="11" id="KW-0812">Transmembrane</keyword>
<dbReference type="InterPro" id="IPR031127">
    <property type="entry name" value="E3_UB_ligase_RBR"/>
</dbReference>
<protein>
    <recommendedName>
        <fullName evidence="2">RBR-type E3 ubiquitin transferase</fullName>
        <ecNumber evidence="2">2.3.2.31</ecNumber>
    </recommendedName>
</protein>